<dbReference type="RefSeq" id="WP_202776925.1">
    <property type="nucleotide sequence ID" value="NZ_CP065425.1"/>
</dbReference>
<protein>
    <recommendedName>
        <fullName evidence="13">Sensor histidine kinase</fullName>
        <ecNumber evidence="13">2.7.13.3</ecNumber>
    </recommendedName>
</protein>
<keyword evidence="17" id="KW-1185">Reference proteome</keyword>
<evidence type="ECO:0000313" key="16">
    <source>
        <dbReference type="EMBL" id="QQZ08101.1"/>
    </source>
</evidence>
<keyword evidence="10 14" id="KW-1133">Transmembrane helix</keyword>
<dbReference type="PANTHER" id="PTHR24421:SF37">
    <property type="entry name" value="SENSOR HISTIDINE KINASE NARS"/>
    <property type="match status" value="1"/>
</dbReference>
<dbReference type="Pfam" id="PF02518">
    <property type="entry name" value="HATPase_c"/>
    <property type="match status" value="1"/>
</dbReference>
<dbReference type="CDD" id="cd16917">
    <property type="entry name" value="HATPase_UhpB-NarQ-NarX-like"/>
    <property type="match status" value="1"/>
</dbReference>
<dbReference type="Gene3D" id="1.20.5.1930">
    <property type="match status" value="1"/>
</dbReference>
<evidence type="ECO:0000256" key="9">
    <source>
        <dbReference type="ARBA" id="ARBA00022840"/>
    </source>
</evidence>
<evidence type="ECO:0000256" key="2">
    <source>
        <dbReference type="ARBA" id="ARBA00004651"/>
    </source>
</evidence>
<proteinExistence type="predicted"/>
<evidence type="ECO:0000256" key="4">
    <source>
        <dbReference type="ARBA" id="ARBA00022553"/>
    </source>
</evidence>
<feature type="transmembrane region" description="Helical" evidence="14">
    <location>
        <begin position="7"/>
        <end position="27"/>
    </location>
</feature>
<keyword evidence="4" id="KW-0597">Phosphoprotein</keyword>
<evidence type="ECO:0000256" key="12">
    <source>
        <dbReference type="ARBA" id="ARBA00023136"/>
    </source>
</evidence>
<keyword evidence="5 13" id="KW-0808">Transferase</keyword>
<evidence type="ECO:0000259" key="15">
    <source>
        <dbReference type="PROSITE" id="PS50109"/>
    </source>
</evidence>
<dbReference type="SMART" id="SM00387">
    <property type="entry name" value="HATPase_c"/>
    <property type="match status" value="1"/>
</dbReference>
<organism evidence="16 17">
    <name type="scientific">Heyndrickxia vini</name>
    <dbReference type="NCBI Taxonomy" id="1476025"/>
    <lineage>
        <taxon>Bacteria</taxon>
        <taxon>Bacillati</taxon>
        <taxon>Bacillota</taxon>
        <taxon>Bacilli</taxon>
        <taxon>Bacillales</taxon>
        <taxon>Bacillaceae</taxon>
        <taxon>Heyndrickxia</taxon>
    </lineage>
</organism>
<sequence length="348" mass="39804">MNMQKTFLIYFSSFSLVIAIFISAIYIQSVKIDWYNALFFKQIFLIPVFVFIIITSIIIGIVCGLVIGYLMKKKLEEVESHLIDLEKGEFDLSKIPVEKLAEVSIIYERFQRIQNRFDEQVKASQKLANERADWNESMKQEVLSQERNRLARELHDSVSQQLFAATMLLSAINQNPNPDANTTGKQMKLVEEIINESQSEMRALLLHLRPIQLEGKSLKKGAEELLHELTAKLPLKVTWKIENVKLDKGVEDHLFRIMQESISNTLRHAKANTMELLLIKLEQFVLLKIIDDGIGFEMGKEKAGSYGLQNIRERAAEIGGTIKMISLPAKGTSVEVRIPIIKEKDEVE</sequence>
<keyword evidence="8 13" id="KW-0418">Kinase</keyword>
<evidence type="ECO:0000256" key="14">
    <source>
        <dbReference type="SAM" id="Phobius"/>
    </source>
</evidence>
<evidence type="ECO:0000256" key="5">
    <source>
        <dbReference type="ARBA" id="ARBA00022679"/>
    </source>
</evidence>
<name>A0ABX7DXD1_9BACI</name>
<dbReference type="Pfam" id="PF07730">
    <property type="entry name" value="HisKA_3"/>
    <property type="match status" value="1"/>
</dbReference>
<feature type="domain" description="Histidine kinase" evidence="15">
    <location>
        <begin position="149"/>
        <end position="342"/>
    </location>
</feature>
<keyword evidence="3 13" id="KW-1003">Cell membrane</keyword>
<evidence type="ECO:0000256" key="3">
    <source>
        <dbReference type="ARBA" id="ARBA00022475"/>
    </source>
</evidence>
<dbReference type="InterPro" id="IPR036890">
    <property type="entry name" value="HATPase_C_sf"/>
</dbReference>
<keyword evidence="6 14" id="KW-0812">Transmembrane</keyword>
<evidence type="ECO:0000256" key="11">
    <source>
        <dbReference type="ARBA" id="ARBA00023012"/>
    </source>
</evidence>
<keyword evidence="9 13" id="KW-0067">ATP-binding</keyword>
<evidence type="ECO:0000313" key="17">
    <source>
        <dbReference type="Proteomes" id="UP000595691"/>
    </source>
</evidence>
<feature type="transmembrane region" description="Helical" evidence="14">
    <location>
        <begin position="39"/>
        <end position="70"/>
    </location>
</feature>
<dbReference type="InterPro" id="IPR050482">
    <property type="entry name" value="Sensor_HK_TwoCompSys"/>
</dbReference>
<dbReference type="InterPro" id="IPR017202">
    <property type="entry name" value="LiaS/VraS"/>
</dbReference>
<dbReference type="PROSITE" id="PS50109">
    <property type="entry name" value="HIS_KIN"/>
    <property type="match status" value="1"/>
</dbReference>
<evidence type="ECO:0000256" key="13">
    <source>
        <dbReference type="PIRNR" id="PIRNR037431"/>
    </source>
</evidence>
<accession>A0ABX7DXD1</accession>
<dbReference type="EC" id="2.7.13.3" evidence="13"/>
<keyword evidence="11 13" id="KW-0902">Two-component regulatory system</keyword>
<dbReference type="InterPro" id="IPR003594">
    <property type="entry name" value="HATPase_dom"/>
</dbReference>
<dbReference type="EMBL" id="CP065425">
    <property type="protein sequence ID" value="QQZ08101.1"/>
    <property type="molecule type" value="Genomic_DNA"/>
</dbReference>
<dbReference type="InterPro" id="IPR011712">
    <property type="entry name" value="Sig_transdc_His_kin_sub3_dim/P"/>
</dbReference>
<dbReference type="Proteomes" id="UP000595691">
    <property type="component" value="Chromosome"/>
</dbReference>
<comment type="subcellular location">
    <subcellularLocation>
        <location evidence="2 13">Cell membrane</location>
        <topology evidence="2 13">Multi-pass membrane protein</topology>
    </subcellularLocation>
</comment>
<dbReference type="InterPro" id="IPR005467">
    <property type="entry name" value="His_kinase_dom"/>
</dbReference>
<dbReference type="PANTHER" id="PTHR24421">
    <property type="entry name" value="NITRATE/NITRITE SENSOR PROTEIN NARX-RELATED"/>
    <property type="match status" value="1"/>
</dbReference>
<keyword evidence="7 13" id="KW-0547">Nucleotide-binding</keyword>
<gene>
    <name evidence="16" type="ORF">I5776_13545</name>
</gene>
<evidence type="ECO:0000256" key="8">
    <source>
        <dbReference type="ARBA" id="ARBA00022777"/>
    </source>
</evidence>
<keyword evidence="12 13" id="KW-0472">Membrane</keyword>
<comment type="catalytic activity">
    <reaction evidence="1 13">
        <text>ATP + protein L-histidine = ADP + protein N-phospho-L-histidine.</text>
        <dbReference type="EC" id="2.7.13.3"/>
    </reaction>
</comment>
<reference evidence="16 17" key="1">
    <citation type="submission" date="2020-11" db="EMBL/GenBank/DDBJ databases">
        <title>Taxonomic evaluation of the Bacillus sporothermodurans group of bacteria based on whole genome sequences.</title>
        <authorList>
            <person name="Fiedler G."/>
            <person name="Herbstmann A.-D."/>
            <person name="Doll E."/>
            <person name="Wenning M."/>
            <person name="Brinks E."/>
            <person name="Kabisch J."/>
            <person name="Breitenwieser F."/>
            <person name="Lappann M."/>
            <person name="Boehnlein C."/>
            <person name="Franz C."/>
        </authorList>
    </citation>
    <scope>NUCLEOTIDE SEQUENCE [LARGE SCALE GENOMIC DNA]</scope>
    <source>
        <strain evidence="16 17">JCM 19841</strain>
    </source>
</reference>
<dbReference type="SUPFAM" id="SSF55874">
    <property type="entry name" value="ATPase domain of HSP90 chaperone/DNA topoisomerase II/histidine kinase"/>
    <property type="match status" value="1"/>
</dbReference>
<evidence type="ECO:0000256" key="6">
    <source>
        <dbReference type="ARBA" id="ARBA00022692"/>
    </source>
</evidence>
<evidence type="ECO:0000256" key="10">
    <source>
        <dbReference type="ARBA" id="ARBA00022989"/>
    </source>
</evidence>
<dbReference type="Gene3D" id="3.30.565.10">
    <property type="entry name" value="Histidine kinase-like ATPase, C-terminal domain"/>
    <property type="match status" value="1"/>
</dbReference>
<evidence type="ECO:0000256" key="1">
    <source>
        <dbReference type="ARBA" id="ARBA00000085"/>
    </source>
</evidence>
<dbReference type="PIRSF" id="PIRSF037431">
    <property type="entry name" value="STHK_LiaS"/>
    <property type="match status" value="1"/>
</dbReference>
<dbReference type="GO" id="GO:0016301">
    <property type="term" value="F:kinase activity"/>
    <property type="evidence" value="ECO:0007669"/>
    <property type="project" value="UniProtKB-KW"/>
</dbReference>
<evidence type="ECO:0000256" key="7">
    <source>
        <dbReference type="ARBA" id="ARBA00022741"/>
    </source>
</evidence>